<dbReference type="Pfam" id="PF00072">
    <property type="entry name" value="Response_reg"/>
    <property type="match status" value="1"/>
</dbReference>
<dbReference type="CDD" id="cd17535">
    <property type="entry name" value="REC_NarL-like"/>
    <property type="match status" value="1"/>
</dbReference>
<evidence type="ECO:0000256" key="3">
    <source>
        <dbReference type="ARBA" id="ARBA00023015"/>
    </source>
</evidence>
<keyword evidence="2" id="KW-0902">Two-component regulatory system</keyword>
<keyword evidence="1 6" id="KW-0597">Phosphoprotein</keyword>
<name>A0A9J6ZIK0_9BACL</name>
<evidence type="ECO:0000259" key="7">
    <source>
        <dbReference type="PROSITE" id="PS50043"/>
    </source>
</evidence>
<evidence type="ECO:0000256" key="6">
    <source>
        <dbReference type="PROSITE-ProRule" id="PRU00169"/>
    </source>
</evidence>
<dbReference type="SMART" id="SM00448">
    <property type="entry name" value="REC"/>
    <property type="match status" value="1"/>
</dbReference>
<evidence type="ECO:0000313" key="9">
    <source>
        <dbReference type="EMBL" id="URN95553.1"/>
    </source>
</evidence>
<organism evidence="9 10">
    <name type="scientific">Candidatus Pristimantibacillus lignocellulolyticus</name>
    <dbReference type="NCBI Taxonomy" id="2994561"/>
    <lineage>
        <taxon>Bacteria</taxon>
        <taxon>Bacillati</taxon>
        <taxon>Bacillota</taxon>
        <taxon>Bacilli</taxon>
        <taxon>Bacillales</taxon>
        <taxon>Paenibacillaceae</taxon>
        <taxon>Candidatus Pristimantibacillus</taxon>
    </lineage>
</organism>
<sequence>MIKINTLIVDADPIWRYSIEALFAKEHDIHVISSVATVQEALHYISEVDIVILDINIEAYKLEGLKILRDITIIKPVPIIILTTISDQNIILTAFQAGAMHYIDKLNYDVLPTAIREVTHTLSPFQLLLKDYHKLRNVMALHSLTPAEKEITDLIIKGYTLSNISLALYKAESTVKNQVGSIYKKMNVRTRKQLISILQ</sequence>
<dbReference type="GO" id="GO:0000160">
    <property type="term" value="P:phosphorelay signal transduction system"/>
    <property type="evidence" value="ECO:0007669"/>
    <property type="project" value="UniProtKB-KW"/>
</dbReference>
<dbReference type="PANTHER" id="PTHR45566:SF2">
    <property type="entry name" value="NARL SUBFAMILY"/>
    <property type="match status" value="1"/>
</dbReference>
<gene>
    <name evidence="9" type="ORF">NAG76_04730</name>
</gene>
<dbReference type="InterPro" id="IPR051015">
    <property type="entry name" value="EvgA-like"/>
</dbReference>
<evidence type="ECO:0000313" key="10">
    <source>
        <dbReference type="Proteomes" id="UP001056756"/>
    </source>
</evidence>
<feature type="domain" description="Response regulatory" evidence="8">
    <location>
        <begin position="5"/>
        <end position="120"/>
    </location>
</feature>
<dbReference type="Gene3D" id="1.10.10.10">
    <property type="entry name" value="Winged helix-like DNA-binding domain superfamily/Winged helix DNA-binding domain"/>
    <property type="match status" value="1"/>
</dbReference>
<dbReference type="Gene3D" id="3.40.50.2300">
    <property type="match status" value="1"/>
</dbReference>
<dbReference type="GO" id="GO:0006355">
    <property type="term" value="P:regulation of DNA-templated transcription"/>
    <property type="evidence" value="ECO:0007669"/>
    <property type="project" value="InterPro"/>
</dbReference>
<dbReference type="PROSITE" id="PS50110">
    <property type="entry name" value="RESPONSE_REGULATORY"/>
    <property type="match status" value="1"/>
</dbReference>
<keyword evidence="4" id="KW-0238">DNA-binding</keyword>
<evidence type="ECO:0000256" key="4">
    <source>
        <dbReference type="ARBA" id="ARBA00023125"/>
    </source>
</evidence>
<feature type="modified residue" description="4-aspartylphosphate" evidence="6">
    <location>
        <position position="54"/>
    </location>
</feature>
<proteinExistence type="predicted"/>
<dbReference type="InterPro" id="IPR016032">
    <property type="entry name" value="Sig_transdc_resp-reg_C-effctor"/>
</dbReference>
<dbReference type="PANTHER" id="PTHR45566">
    <property type="entry name" value="HTH-TYPE TRANSCRIPTIONAL REGULATOR YHJB-RELATED"/>
    <property type="match status" value="1"/>
</dbReference>
<evidence type="ECO:0000256" key="5">
    <source>
        <dbReference type="ARBA" id="ARBA00023163"/>
    </source>
</evidence>
<dbReference type="SMART" id="SM00421">
    <property type="entry name" value="HTH_LUXR"/>
    <property type="match status" value="1"/>
</dbReference>
<feature type="domain" description="HTH luxR-type" evidence="7">
    <location>
        <begin position="137"/>
        <end position="199"/>
    </location>
</feature>
<dbReference type="Proteomes" id="UP001056756">
    <property type="component" value="Chromosome"/>
</dbReference>
<dbReference type="CDD" id="cd06170">
    <property type="entry name" value="LuxR_C_like"/>
    <property type="match status" value="1"/>
</dbReference>
<evidence type="ECO:0000256" key="1">
    <source>
        <dbReference type="ARBA" id="ARBA00022553"/>
    </source>
</evidence>
<accession>A0A9J6ZIK0</accession>
<dbReference type="InterPro" id="IPR000792">
    <property type="entry name" value="Tscrpt_reg_LuxR_C"/>
</dbReference>
<dbReference type="AlphaFoldDB" id="A0A9J6ZIK0"/>
<dbReference type="GO" id="GO:0003677">
    <property type="term" value="F:DNA binding"/>
    <property type="evidence" value="ECO:0007669"/>
    <property type="project" value="UniProtKB-KW"/>
</dbReference>
<dbReference type="SUPFAM" id="SSF46894">
    <property type="entry name" value="C-terminal effector domain of the bipartite response regulators"/>
    <property type="match status" value="1"/>
</dbReference>
<evidence type="ECO:0000259" key="8">
    <source>
        <dbReference type="PROSITE" id="PS50110"/>
    </source>
</evidence>
<dbReference type="SUPFAM" id="SSF52172">
    <property type="entry name" value="CheY-like"/>
    <property type="match status" value="1"/>
</dbReference>
<dbReference type="EMBL" id="CP097899">
    <property type="protein sequence ID" value="URN95553.1"/>
    <property type="molecule type" value="Genomic_DNA"/>
</dbReference>
<keyword evidence="3" id="KW-0805">Transcription regulation</keyword>
<dbReference type="Pfam" id="PF00196">
    <property type="entry name" value="GerE"/>
    <property type="match status" value="1"/>
</dbReference>
<protein>
    <submittedName>
        <fullName evidence="9">Response regulator transcription factor</fullName>
    </submittedName>
</protein>
<reference evidence="9" key="1">
    <citation type="submission" date="2022-05" db="EMBL/GenBank/DDBJ databases">
        <title>Novel bacterial taxa in a minimal lignocellulolytic consortium and its capacity to transform plastics disclosed by genome-resolved metagenomics.</title>
        <authorList>
            <person name="Rodriguez C.A.D."/>
            <person name="Diaz-Garcia L."/>
            <person name="Herrera K."/>
            <person name="Tarazona N.A."/>
            <person name="Sproer C."/>
            <person name="Overmann J."/>
            <person name="Jimenez D.J."/>
        </authorList>
    </citation>
    <scope>NUCLEOTIDE SEQUENCE</scope>
    <source>
        <strain evidence="9">MAG5</strain>
    </source>
</reference>
<dbReference type="PRINTS" id="PR00038">
    <property type="entry name" value="HTHLUXR"/>
</dbReference>
<dbReference type="KEGG" id="plig:NAG76_04730"/>
<evidence type="ECO:0000256" key="2">
    <source>
        <dbReference type="ARBA" id="ARBA00023012"/>
    </source>
</evidence>
<keyword evidence="5" id="KW-0804">Transcription</keyword>
<dbReference type="InterPro" id="IPR011006">
    <property type="entry name" value="CheY-like_superfamily"/>
</dbReference>
<dbReference type="InterPro" id="IPR036388">
    <property type="entry name" value="WH-like_DNA-bd_sf"/>
</dbReference>
<dbReference type="PROSITE" id="PS50043">
    <property type="entry name" value="HTH_LUXR_2"/>
    <property type="match status" value="1"/>
</dbReference>
<dbReference type="InterPro" id="IPR058245">
    <property type="entry name" value="NreC/VraR/RcsB-like_REC"/>
</dbReference>
<dbReference type="InterPro" id="IPR001789">
    <property type="entry name" value="Sig_transdc_resp-reg_receiver"/>
</dbReference>